<organism evidence="1">
    <name type="scientific">bioreactor metagenome</name>
    <dbReference type="NCBI Taxonomy" id="1076179"/>
    <lineage>
        <taxon>unclassified sequences</taxon>
        <taxon>metagenomes</taxon>
        <taxon>ecological metagenomes</taxon>
    </lineage>
</organism>
<reference evidence="1" key="1">
    <citation type="submission" date="2019-08" db="EMBL/GenBank/DDBJ databases">
        <authorList>
            <person name="Kucharzyk K."/>
            <person name="Murdoch R.W."/>
            <person name="Higgins S."/>
            <person name="Loffler F."/>
        </authorList>
    </citation>
    <scope>NUCLEOTIDE SEQUENCE</scope>
</reference>
<protein>
    <submittedName>
        <fullName evidence="1">Uncharacterized protein</fullName>
    </submittedName>
</protein>
<gene>
    <name evidence="1" type="ORF">SDC9_205381</name>
</gene>
<accession>A0A645J2Q0</accession>
<name>A0A645J2Q0_9ZZZZ</name>
<proteinExistence type="predicted"/>
<evidence type="ECO:0000313" key="1">
    <source>
        <dbReference type="EMBL" id="MPN57687.1"/>
    </source>
</evidence>
<comment type="caution">
    <text evidence="1">The sequence shown here is derived from an EMBL/GenBank/DDBJ whole genome shotgun (WGS) entry which is preliminary data.</text>
</comment>
<dbReference type="EMBL" id="VSSQ01129530">
    <property type="protein sequence ID" value="MPN57687.1"/>
    <property type="molecule type" value="Genomic_DNA"/>
</dbReference>
<dbReference type="AlphaFoldDB" id="A0A645J2Q0"/>
<sequence length="64" mass="7132">MFGVECGFGCAVVVLFLEFGIGLLEQSAGILVTGAESKRHYQHSRDKRGFQQSQHFYVIPLELS</sequence>